<proteinExistence type="predicted"/>
<keyword evidence="2" id="KW-1185">Reference proteome</keyword>
<accession>A0ACC3C4D5</accession>
<evidence type="ECO:0000313" key="1">
    <source>
        <dbReference type="EMBL" id="KAK1864718.1"/>
    </source>
</evidence>
<reference evidence="1" key="1">
    <citation type="submission" date="2019-11" db="EMBL/GenBank/DDBJ databases">
        <title>Nori genome reveals adaptations in red seaweeds to the harsh intertidal environment.</title>
        <authorList>
            <person name="Wang D."/>
            <person name="Mao Y."/>
        </authorList>
    </citation>
    <scope>NUCLEOTIDE SEQUENCE</scope>
    <source>
        <tissue evidence="1">Gametophyte</tissue>
    </source>
</reference>
<name>A0ACC3C4D5_PYRYE</name>
<evidence type="ECO:0000313" key="2">
    <source>
        <dbReference type="Proteomes" id="UP000798662"/>
    </source>
</evidence>
<organism evidence="1 2">
    <name type="scientific">Pyropia yezoensis</name>
    <name type="common">Susabi-nori</name>
    <name type="synonym">Porphyra yezoensis</name>
    <dbReference type="NCBI Taxonomy" id="2788"/>
    <lineage>
        <taxon>Eukaryota</taxon>
        <taxon>Rhodophyta</taxon>
        <taxon>Bangiophyceae</taxon>
        <taxon>Bangiales</taxon>
        <taxon>Bangiaceae</taxon>
        <taxon>Pyropia</taxon>
    </lineage>
</organism>
<protein>
    <submittedName>
        <fullName evidence="1">Uncharacterized protein</fullName>
    </submittedName>
</protein>
<comment type="caution">
    <text evidence="1">The sequence shown here is derived from an EMBL/GenBank/DDBJ whole genome shotgun (WGS) entry which is preliminary data.</text>
</comment>
<sequence>MDTTGLRQRGGGGGGSVAAAAATVEELAAGGGAGGGTCGPRAVGTVAVLFVKAAHQVELVATVRRVIGAAGVAVEVSERPDLTILLLTPPLPLLIKVADELALRKRDLRGEVRSFSAAALSEFVLEEDNPSAVGPRGDSLFTTAEQILLLEYVLDKVRPDAARFDDIHGNESVLEWCQRQGYVRDVFPLHDGDAVDAIINCFSRLSPLLDYEALSRMQAYFGDKVALYFSFLTFYTKSLAAFGMVGGLVSAGVTLLPERAAQLQFGFTIFTVLWSVSLLSHWKRRNIEIVYLWKKLVLGDAADEAISAASRKEDFRKQFFGELVNHRITGEKIMVYPGRLHAARFAVSAVVVLVLLGISARVMIWSLHFEDVMRMWRETVAPTMAWSRSYVVKDLILAQAPLVVYLGCLNVLDRINGFVAHKLTDFENHKYASTYENALVAKLVAFQFLNMNMAYLFVAFVRRDFVRLHASLRSVMLIELVTGNIKETVMPVYMAARKKSAAVAARNAAAKAREEAATAANPAAAAAALARAEAAAAASPLPPENDVVLTQAALAPDEGVFGDYFELVRQFSYITLFASAFPVGATVAALNNLGELYADTFKLCRLSRRPSPERALTIGAWMRAFEFISVASIATNLAIIAVTRDAASSVVGGGRSKTEEYFAMVLMEHVLLLLRYVAGSMLEGCPRWGLQQRTCRAPVCWQRFCA</sequence>
<gene>
    <name evidence="1" type="ORF">I4F81_007262</name>
</gene>
<dbReference type="EMBL" id="CM020619">
    <property type="protein sequence ID" value="KAK1864718.1"/>
    <property type="molecule type" value="Genomic_DNA"/>
</dbReference>
<dbReference type="Proteomes" id="UP000798662">
    <property type="component" value="Chromosome 2"/>
</dbReference>